<dbReference type="GO" id="GO:0005634">
    <property type="term" value="C:nucleus"/>
    <property type="evidence" value="ECO:0007669"/>
    <property type="project" value="UniProtKB-SubCell"/>
</dbReference>
<keyword evidence="11" id="KW-0539">Nucleus</keyword>
<comment type="similarity">
    <text evidence="2">Belongs to the MYST (SAS/MOZ) family.</text>
</comment>
<evidence type="ECO:0000256" key="15">
    <source>
        <dbReference type="SAM" id="MobiDB-lite"/>
    </source>
</evidence>
<evidence type="ECO:0000256" key="7">
    <source>
        <dbReference type="ARBA" id="ARBA00022833"/>
    </source>
</evidence>
<dbReference type="InterPro" id="IPR036388">
    <property type="entry name" value="WH-like_DNA-bd_sf"/>
</dbReference>
<dbReference type="Gene3D" id="3.40.630.30">
    <property type="match status" value="1"/>
</dbReference>
<dbReference type="InterPro" id="IPR040706">
    <property type="entry name" value="Zf-MYST"/>
</dbReference>
<dbReference type="InterPro" id="IPR016181">
    <property type="entry name" value="Acyl_CoA_acyltransferase"/>
</dbReference>
<evidence type="ECO:0000256" key="13">
    <source>
        <dbReference type="ARBA" id="ARBA00045805"/>
    </source>
</evidence>
<evidence type="ECO:0000256" key="6">
    <source>
        <dbReference type="ARBA" id="ARBA00022771"/>
    </source>
</evidence>
<organism evidence="17 18">
    <name type="scientific">Glarea lozoyensis (strain ATCC 74030 / MF5533)</name>
    <dbReference type="NCBI Taxonomy" id="1104152"/>
    <lineage>
        <taxon>Eukaryota</taxon>
        <taxon>Fungi</taxon>
        <taxon>Dikarya</taxon>
        <taxon>Ascomycota</taxon>
        <taxon>Pezizomycotina</taxon>
        <taxon>Leotiomycetes</taxon>
        <taxon>Helotiales</taxon>
        <taxon>Helotiaceae</taxon>
        <taxon>Glarea</taxon>
    </lineage>
</organism>
<dbReference type="PROSITE" id="PS51726">
    <property type="entry name" value="MYST_HAT"/>
    <property type="match status" value="1"/>
</dbReference>
<name>H0ETY3_GLAL7</name>
<dbReference type="GO" id="GO:0008270">
    <property type="term" value="F:zinc ion binding"/>
    <property type="evidence" value="ECO:0007669"/>
    <property type="project" value="UniProtKB-KW"/>
</dbReference>
<sequence length="790" mass="88765">MNTGKISAESANQKTTLKRAGAINANEPQSPARELLTPPTSSPRGLSDSSPPNKRVRDADEDDAEEDAPPKKKSQVSRSKSLKPKSLKRKEKSARSSAGRLTGVQKELAELSDALCRPLQGRDIARQIARIDYECAQKAISQKTDLRSEQNVSPRHALKAPKSEGSSEVKPEQPAAIQCSETSEKKESLVSNKSSQQEDNFKVDPQQPKCKAKKSAEPPVASTETGQRTVWARHIAEGIASYKGTDSEKYSKAEAAKRSIEKNRAKNQTRKENKQSQRKARQTFENSEYHNHAIDFTDTGSLSRSEFKKKKQAEYEKKKEAIEKDKKLVEDEKQLMLALEFSQKAKERKLFGETKTSLHLQDPGKGELFSPLLSHFTESDLREILKEDDLLQLSTEDNFKRFLQQNNFESLGKLPRKAEPVQAMPASTSSSPVSALTGLELKLKVSQKAKDQLKMENGPQNQKIYESRNVDQVVFGGLKFPAWFPAAYPPEVIGVKTAGANTITVPILHVCEKCFAYTVDVRASLAHKKFCSQNEVPGELTYNHQGKGIWKVKKVDGAAPESKLLLQRLSLFAKMYIESKSVLYEVSGDEQIVGFFSKEKKSWNDYNLACIFILPPWQKKQLGRILTELSYEISKEKIGGPERPISDVGHAAYMRLWGKKIFKYLLDSPITDNIAGTGETNIELISKATGVSPIDCMDFFETLQNESSTRSKVLQMKRQPNVLEDFEKIHHHKYDPRDNSLICRWLKGTAKVNRLVIDQDQIRAWLAKNKIDVNEVFIDPRHVTVPAQSP</sequence>
<comment type="subcellular location">
    <subcellularLocation>
        <location evidence="1">Nucleus</location>
    </subcellularLocation>
</comment>
<dbReference type="EC" id="2.3.1.48" evidence="3"/>
<dbReference type="Gene3D" id="1.10.10.10">
    <property type="entry name" value="Winged helix-like DNA-binding domain superfamily/Winged helix DNA-binding domain"/>
    <property type="match status" value="1"/>
</dbReference>
<keyword evidence="4 17" id="KW-0808">Transferase</keyword>
<dbReference type="Pfam" id="PF01853">
    <property type="entry name" value="MOZ_SAS"/>
    <property type="match status" value="1"/>
</dbReference>
<dbReference type="GO" id="GO:0035267">
    <property type="term" value="C:NuA4 histone acetyltransferase complex"/>
    <property type="evidence" value="ECO:0007669"/>
    <property type="project" value="TreeGrafter"/>
</dbReference>
<feature type="compositionally biased region" description="Basic and acidic residues" evidence="15">
    <location>
        <begin position="161"/>
        <end position="171"/>
    </location>
</feature>
<evidence type="ECO:0000256" key="3">
    <source>
        <dbReference type="ARBA" id="ARBA00013184"/>
    </source>
</evidence>
<feature type="domain" description="MYST-type HAT" evidence="16">
    <location>
        <begin position="465"/>
        <end position="736"/>
    </location>
</feature>
<dbReference type="Pfam" id="PF17772">
    <property type="entry name" value="zf-MYST"/>
    <property type="match status" value="1"/>
</dbReference>
<accession>H0ETY3</accession>
<comment type="caution">
    <text evidence="17">The sequence shown here is derived from an EMBL/GenBank/DDBJ whole genome shotgun (WGS) entry which is preliminary data.</text>
</comment>
<evidence type="ECO:0000256" key="1">
    <source>
        <dbReference type="ARBA" id="ARBA00004123"/>
    </source>
</evidence>
<keyword evidence="18" id="KW-1185">Reference proteome</keyword>
<evidence type="ECO:0000256" key="10">
    <source>
        <dbReference type="ARBA" id="ARBA00023163"/>
    </source>
</evidence>
<evidence type="ECO:0000259" key="16">
    <source>
        <dbReference type="PROSITE" id="PS51726"/>
    </source>
</evidence>
<dbReference type="GO" id="GO:0046972">
    <property type="term" value="F:histone H4K16 acetyltransferase activity"/>
    <property type="evidence" value="ECO:0007669"/>
    <property type="project" value="TreeGrafter"/>
</dbReference>
<keyword evidence="8" id="KW-0007">Acetylation</keyword>
<feature type="region of interest" description="Disordered" evidence="15">
    <location>
        <begin position="141"/>
        <end position="316"/>
    </location>
</feature>
<evidence type="ECO:0000256" key="8">
    <source>
        <dbReference type="ARBA" id="ARBA00022990"/>
    </source>
</evidence>
<dbReference type="InParanoid" id="H0ETY3"/>
<dbReference type="PANTHER" id="PTHR10615:SF219">
    <property type="entry name" value="HISTONE ACETYLTRANSFERASE KAT5"/>
    <property type="match status" value="1"/>
</dbReference>
<keyword evidence="9" id="KW-0805">Transcription regulation</keyword>
<keyword evidence="10" id="KW-0804">Transcription</keyword>
<protein>
    <recommendedName>
        <fullName evidence="3">histone acetyltransferase</fullName>
        <ecNumber evidence="3">2.3.1.48</ecNumber>
    </recommendedName>
</protein>
<dbReference type="SUPFAM" id="SSF55729">
    <property type="entry name" value="Acyl-CoA N-acyltransferases (Nat)"/>
    <property type="match status" value="1"/>
</dbReference>
<feature type="compositionally biased region" description="Polar residues" evidence="15">
    <location>
        <begin position="141"/>
        <end position="153"/>
    </location>
</feature>
<keyword evidence="6" id="KW-0863">Zinc-finger</keyword>
<evidence type="ECO:0000256" key="11">
    <source>
        <dbReference type="ARBA" id="ARBA00023242"/>
    </source>
</evidence>
<keyword evidence="12" id="KW-0012">Acyltransferase</keyword>
<dbReference type="PANTHER" id="PTHR10615">
    <property type="entry name" value="HISTONE ACETYLTRANSFERASE"/>
    <property type="match status" value="1"/>
</dbReference>
<evidence type="ECO:0000256" key="14">
    <source>
        <dbReference type="PIRSR" id="PIRSR602717-51"/>
    </source>
</evidence>
<evidence type="ECO:0000313" key="18">
    <source>
        <dbReference type="Proteomes" id="UP000005446"/>
    </source>
</evidence>
<feature type="region of interest" description="Disordered" evidence="15">
    <location>
        <begin position="1"/>
        <end position="103"/>
    </location>
</feature>
<evidence type="ECO:0000256" key="12">
    <source>
        <dbReference type="ARBA" id="ARBA00023315"/>
    </source>
</evidence>
<dbReference type="HOGENOM" id="CLU_355273_0_0_1"/>
<comment type="function">
    <text evidence="13">Catalytic component of the NuA4 histone acetyltransferase (HAT) complex which is involved in epigenetic transcriptional activation of selected genes principally by acetylation of nucleosomal histones H4, H3, H2B, H2A and H2A variant H2A.Z. Acetylates histone H4 to form H4K5ac, H4K8ac, H4K12ac and H4K16ac, histone H3 to form H3K14ac, and histone H2A to form H2AK4ac and H2AK7ac. The NuA4 complex is involved in the DNA damage response and is required for chromosome segregation. The NuA4 complex plays a direct role in repair of DNA double-strand breaks (DSBs) through homologous recombination. Recruitment to promoters depends on H3K4me. Also acetylates non-histone proteins. In addition to protein acetyltransferase, can use different acyl-CoA substrates, such as 2-hydroxyisobutanoyl-CoA (2-hydroxyisobutyryl-CoA) or (2E)-butenoyl-CoA (crotonyl-CoA), and is able to mediate protein 2-hydroxyisobutyrylation and crotonylation, respectively.</text>
</comment>
<feature type="compositionally biased region" description="Polar residues" evidence="15">
    <location>
        <begin position="1"/>
        <end position="15"/>
    </location>
</feature>
<evidence type="ECO:0000256" key="4">
    <source>
        <dbReference type="ARBA" id="ARBA00022679"/>
    </source>
</evidence>
<reference evidence="17 18" key="1">
    <citation type="journal article" date="2012" name="Eukaryot. Cell">
        <title>Genome sequence of the fungus Glarea lozoyensis: the first genome sequence of a species from the Helotiaceae family.</title>
        <authorList>
            <person name="Youssar L."/>
            <person name="Gruening B.A."/>
            <person name="Erxleben A."/>
            <person name="Guenther S."/>
            <person name="Huettel W."/>
        </authorList>
    </citation>
    <scope>NUCLEOTIDE SEQUENCE [LARGE SCALE GENOMIC DNA]</scope>
    <source>
        <strain evidence="18">ATCC 74030 / MF5533</strain>
    </source>
</reference>
<evidence type="ECO:0000256" key="5">
    <source>
        <dbReference type="ARBA" id="ARBA00022723"/>
    </source>
</evidence>
<feature type="compositionally biased region" description="Polar residues" evidence="15">
    <location>
        <begin position="189"/>
        <end position="198"/>
    </location>
</feature>
<dbReference type="EMBL" id="AGUE01000167">
    <property type="protein sequence ID" value="EHK97975.1"/>
    <property type="molecule type" value="Genomic_DNA"/>
</dbReference>
<proteinExistence type="inferred from homology"/>
<gene>
    <name evidence="17" type="ORF">M7I_6207</name>
</gene>
<dbReference type="OrthoDB" id="787137at2759"/>
<dbReference type="AlphaFoldDB" id="H0ETY3"/>
<feature type="compositionally biased region" description="Basic residues" evidence="15">
    <location>
        <begin position="71"/>
        <end position="92"/>
    </location>
</feature>
<dbReference type="Gene3D" id="3.30.60.60">
    <property type="entry name" value="N-acetyl transferase-like"/>
    <property type="match status" value="1"/>
</dbReference>
<feature type="compositionally biased region" description="Basic and acidic residues" evidence="15">
    <location>
        <begin position="245"/>
        <end position="275"/>
    </location>
</feature>
<dbReference type="GO" id="GO:0006355">
    <property type="term" value="P:regulation of DNA-templated transcription"/>
    <property type="evidence" value="ECO:0007669"/>
    <property type="project" value="InterPro"/>
</dbReference>
<keyword evidence="7" id="KW-0862">Zinc</keyword>
<evidence type="ECO:0000256" key="2">
    <source>
        <dbReference type="ARBA" id="ARBA00010107"/>
    </source>
</evidence>
<feature type="active site" description="Proton donor/acceptor" evidence="14">
    <location>
        <position position="642"/>
    </location>
</feature>
<dbReference type="InterPro" id="IPR002717">
    <property type="entry name" value="HAT_MYST-type"/>
</dbReference>
<evidence type="ECO:0000313" key="17">
    <source>
        <dbReference type="EMBL" id="EHK97975.1"/>
    </source>
</evidence>
<keyword evidence="5" id="KW-0479">Metal-binding</keyword>
<evidence type="ECO:0000256" key="9">
    <source>
        <dbReference type="ARBA" id="ARBA00023015"/>
    </source>
</evidence>
<feature type="compositionally biased region" description="Polar residues" evidence="15">
    <location>
        <begin position="38"/>
        <end position="52"/>
    </location>
</feature>
<dbReference type="InterPro" id="IPR050603">
    <property type="entry name" value="MYST_HAT"/>
</dbReference>
<dbReference type="Proteomes" id="UP000005446">
    <property type="component" value="Unassembled WGS sequence"/>
</dbReference>